<gene>
    <name evidence="1" type="ORF">CVT25_010538</name>
</gene>
<comment type="caution">
    <text evidence="1">The sequence shown here is derived from an EMBL/GenBank/DDBJ whole genome shotgun (WGS) entry which is preliminary data.</text>
</comment>
<name>A0A409XGU0_PSICY</name>
<dbReference type="EMBL" id="NHYD01001758">
    <property type="protein sequence ID" value="PPQ89961.1"/>
    <property type="molecule type" value="Genomic_DNA"/>
</dbReference>
<evidence type="ECO:0000313" key="2">
    <source>
        <dbReference type="Proteomes" id="UP000283269"/>
    </source>
</evidence>
<reference evidence="1 2" key="1">
    <citation type="journal article" date="2018" name="Evol. Lett.">
        <title>Horizontal gene cluster transfer increased hallucinogenic mushroom diversity.</title>
        <authorList>
            <person name="Reynolds H.T."/>
            <person name="Vijayakumar V."/>
            <person name="Gluck-Thaler E."/>
            <person name="Korotkin H.B."/>
            <person name="Matheny P.B."/>
            <person name="Slot J.C."/>
        </authorList>
    </citation>
    <scope>NUCLEOTIDE SEQUENCE [LARGE SCALE GENOMIC DNA]</scope>
    <source>
        <strain evidence="1 2">2631</strain>
    </source>
</reference>
<dbReference type="Proteomes" id="UP000283269">
    <property type="component" value="Unassembled WGS sequence"/>
</dbReference>
<protein>
    <submittedName>
        <fullName evidence="1">Uncharacterized protein</fullName>
    </submittedName>
</protein>
<keyword evidence="2" id="KW-1185">Reference proteome</keyword>
<proteinExistence type="predicted"/>
<accession>A0A409XGU0</accession>
<sequence>MALYNPASGSWNTRTSSFSPNYSPTTTHSFVVQETAGDLATAIAKSATDLSLYPHSQHDITVISCPKFYRKPGSMDTAPLFEKRSLFVSARQCWGLTSVIQLGALYTAFWAG</sequence>
<dbReference type="InParanoid" id="A0A409XGU0"/>
<evidence type="ECO:0000313" key="1">
    <source>
        <dbReference type="EMBL" id="PPQ89961.1"/>
    </source>
</evidence>
<dbReference type="AlphaFoldDB" id="A0A409XGU0"/>
<organism evidence="1 2">
    <name type="scientific">Psilocybe cyanescens</name>
    <dbReference type="NCBI Taxonomy" id="93625"/>
    <lineage>
        <taxon>Eukaryota</taxon>
        <taxon>Fungi</taxon>
        <taxon>Dikarya</taxon>
        <taxon>Basidiomycota</taxon>
        <taxon>Agaricomycotina</taxon>
        <taxon>Agaricomycetes</taxon>
        <taxon>Agaricomycetidae</taxon>
        <taxon>Agaricales</taxon>
        <taxon>Agaricineae</taxon>
        <taxon>Strophariaceae</taxon>
        <taxon>Psilocybe</taxon>
    </lineage>
</organism>